<gene>
    <name evidence="4" type="ORF">JCM14722_09990</name>
</gene>
<keyword evidence="2" id="KW-0964">Secreted</keyword>
<protein>
    <recommendedName>
        <fullName evidence="6">Calcium-binding protein</fullName>
    </recommendedName>
</protein>
<reference evidence="4" key="1">
    <citation type="submission" date="2022-08" db="EMBL/GenBank/DDBJ databases">
        <title>Genome Sequence of the sulphate-reducing bacterium, Pseudodesulfovibrio portus JCM14722.</title>
        <authorList>
            <person name="Kondo R."/>
            <person name="Kataoka T."/>
        </authorList>
    </citation>
    <scope>NUCLEOTIDE SEQUENCE</scope>
    <source>
        <strain evidence="4">JCM 14722</strain>
    </source>
</reference>
<name>A0ABM8APX4_9BACT</name>
<dbReference type="Gene3D" id="2.150.10.10">
    <property type="entry name" value="Serralysin-like metalloprotease, C-terminal"/>
    <property type="match status" value="2"/>
</dbReference>
<dbReference type="InterPro" id="IPR018511">
    <property type="entry name" value="Hemolysin-typ_Ca-bd_CS"/>
</dbReference>
<dbReference type="InterPro" id="IPR011049">
    <property type="entry name" value="Serralysin-like_metalloprot_C"/>
</dbReference>
<evidence type="ECO:0000313" key="5">
    <source>
        <dbReference type="Proteomes" id="UP001061361"/>
    </source>
</evidence>
<organism evidence="4 5">
    <name type="scientific">Pseudodesulfovibrio portus</name>
    <dbReference type="NCBI Taxonomy" id="231439"/>
    <lineage>
        <taxon>Bacteria</taxon>
        <taxon>Pseudomonadati</taxon>
        <taxon>Thermodesulfobacteriota</taxon>
        <taxon>Desulfovibrionia</taxon>
        <taxon>Desulfovibrionales</taxon>
        <taxon>Desulfovibrionaceae</taxon>
    </lineage>
</organism>
<dbReference type="Pfam" id="PF00353">
    <property type="entry name" value="HemolysinCabind"/>
    <property type="match status" value="2"/>
</dbReference>
<comment type="subcellular location">
    <subcellularLocation>
        <location evidence="1">Secreted</location>
    </subcellularLocation>
</comment>
<evidence type="ECO:0000256" key="2">
    <source>
        <dbReference type="ARBA" id="ARBA00022525"/>
    </source>
</evidence>
<dbReference type="PROSITE" id="PS00330">
    <property type="entry name" value="HEMOLYSIN_CALCIUM"/>
    <property type="match status" value="2"/>
</dbReference>
<evidence type="ECO:0000313" key="4">
    <source>
        <dbReference type="EMBL" id="BDQ33457.1"/>
    </source>
</evidence>
<dbReference type="PRINTS" id="PR00313">
    <property type="entry name" value="CABNDNGRPT"/>
</dbReference>
<accession>A0ABM8APX4</accession>
<sequence length="507" mass="53285">MSMIINAPTTKVSTYDVAGQTDVQFNFDFDPTAMRADGTTLIVEYEGNEIRLENFFDADGNSLVENFLTQDGQTFSAAEFLAAIMGGTEGGNTAEDIETAAGAAAGGSGAGAYSDDAGVLFDGLDALGGQGDAYDQQQPEPVEEVPGDTRGSGDNNIDYQGEAVWRRFDNDDYTSVAFYKPKADEQQIADSADLYGHIRTRTEYHGTDGNDVLTMPDIYGYGSVLLLEDDSPGAPWSNSDGTDARISGIEEIRGSSFDDIIDLSSTTMDYTDGNGNIMDVKVYGNDGDDVIWTNSGNDYIDGGAGSDNLIGGIGDDTILGGTGDDIIKGSGGADLLNGGDGDDNLYGGTGEDVMYGDAGNDYLHGGAGNDQIFGGDGNDTINPGTNDPGLNGASSGIAYDEVTLGDGHDTLLINSSSLTPDDPILDPSSTDWSIVEVSDFVDGEDQIQLDGCFFTNLYFRNDTDGTVDPALVFTANADGSGASTIVVLDNWTVTDFYNSQLYIDLTT</sequence>
<dbReference type="PANTHER" id="PTHR38340:SF1">
    <property type="entry name" value="S-LAYER PROTEIN"/>
    <property type="match status" value="1"/>
</dbReference>
<evidence type="ECO:0000256" key="1">
    <source>
        <dbReference type="ARBA" id="ARBA00004613"/>
    </source>
</evidence>
<proteinExistence type="predicted"/>
<dbReference type="InterPro" id="IPR001343">
    <property type="entry name" value="Hemolysn_Ca-bd"/>
</dbReference>
<dbReference type="SUPFAM" id="SSF51120">
    <property type="entry name" value="beta-Roll"/>
    <property type="match status" value="1"/>
</dbReference>
<evidence type="ECO:0008006" key="6">
    <source>
        <dbReference type="Google" id="ProtNLM"/>
    </source>
</evidence>
<dbReference type="PANTHER" id="PTHR38340">
    <property type="entry name" value="S-LAYER PROTEIN"/>
    <property type="match status" value="1"/>
</dbReference>
<evidence type="ECO:0000256" key="3">
    <source>
        <dbReference type="SAM" id="MobiDB-lite"/>
    </source>
</evidence>
<dbReference type="RefSeq" id="WP_323373368.1">
    <property type="nucleotide sequence ID" value="NZ_AP026708.1"/>
</dbReference>
<feature type="region of interest" description="Disordered" evidence="3">
    <location>
        <begin position="129"/>
        <end position="156"/>
    </location>
</feature>
<dbReference type="EMBL" id="AP026708">
    <property type="protein sequence ID" value="BDQ33457.1"/>
    <property type="molecule type" value="Genomic_DNA"/>
</dbReference>
<keyword evidence="5" id="KW-1185">Reference proteome</keyword>
<dbReference type="InterPro" id="IPR050557">
    <property type="entry name" value="RTX_toxin/Mannuronan_C5-epim"/>
</dbReference>
<dbReference type="Proteomes" id="UP001061361">
    <property type="component" value="Chromosome"/>
</dbReference>